<feature type="domain" description="DUF4139" evidence="2">
    <location>
        <begin position="217"/>
        <end position="526"/>
    </location>
</feature>
<dbReference type="InterPro" id="IPR011935">
    <property type="entry name" value="CHP02231"/>
</dbReference>
<evidence type="ECO:0000256" key="1">
    <source>
        <dbReference type="SAM" id="SignalP"/>
    </source>
</evidence>
<dbReference type="InterPro" id="IPR037291">
    <property type="entry name" value="DUF4139"/>
</dbReference>
<evidence type="ECO:0000259" key="2">
    <source>
        <dbReference type="Pfam" id="PF13598"/>
    </source>
</evidence>
<keyword evidence="5" id="KW-1185">Reference proteome</keyword>
<proteinExistence type="predicted"/>
<dbReference type="Pfam" id="PF13600">
    <property type="entry name" value="DUF4140"/>
    <property type="match status" value="1"/>
</dbReference>
<gene>
    <name evidence="4" type="ORF">QNI19_32445</name>
</gene>
<evidence type="ECO:0000259" key="3">
    <source>
        <dbReference type="Pfam" id="PF13600"/>
    </source>
</evidence>
<dbReference type="PANTHER" id="PTHR31005:SF8">
    <property type="entry name" value="DUF4139 DOMAIN-CONTAINING PROTEIN"/>
    <property type="match status" value="1"/>
</dbReference>
<organism evidence="4 5">
    <name type="scientific">Xanthocytophaga flava</name>
    <dbReference type="NCBI Taxonomy" id="3048013"/>
    <lineage>
        <taxon>Bacteria</taxon>
        <taxon>Pseudomonadati</taxon>
        <taxon>Bacteroidota</taxon>
        <taxon>Cytophagia</taxon>
        <taxon>Cytophagales</taxon>
        <taxon>Rhodocytophagaceae</taxon>
        <taxon>Xanthocytophaga</taxon>
    </lineage>
</organism>
<dbReference type="Pfam" id="PF13598">
    <property type="entry name" value="DUF4139"/>
    <property type="match status" value="1"/>
</dbReference>
<dbReference type="NCBIfam" id="TIGR02231">
    <property type="entry name" value="mucoidy inhibitor MuiA family protein"/>
    <property type="match status" value="1"/>
</dbReference>
<dbReference type="PANTHER" id="PTHR31005">
    <property type="entry name" value="DUF4139 DOMAIN-CONTAINING PROTEIN"/>
    <property type="match status" value="1"/>
</dbReference>
<comment type="caution">
    <text evidence="4">The sequence shown here is derived from an EMBL/GenBank/DDBJ whole genome shotgun (WGS) entry which is preliminary data.</text>
</comment>
<name>A0ABT7CVF4_9BACT</name>
<evidence type="ECO:0000313" key="5">
    <source>
        <dbReference type="Proteomes" id="UP001228581"/>
    </source>
</evidence>
<reference evidence="4 5" key="1">
    <citation type="submission" date="2023-05" db="EMBL/GenBank/DDBJ databases">
        <authorList>
            <person name="Zhang X."/>
        </authorList>
    </citation>
    <scope>NUCLEOTIDE SEQUENCE [LARGE SCALE GENOMIC DNA]</scope>
    <source>
        <strain evidence="4 5">DM2B3-1</strain>
    </source>
</reference>
<feature type="signal peptide" evidence="1">
    <location>
        <begin position="1"/>
        <end position="19"/>
    </location>
</feature>
<dbReference type="InterPro" id="IPR025554">
    <property type="entry name" value="DUF4140"/>
</dbReference>
<dbReference type="EMBL" id="JASJOT010000035">
    <property type="protein sequence ID" value="MDJ1497695.1"/>
    <property type="molecule type" value="Genomic_DNA"/>
</dbReference>
<sequence length="544" mass="61431">MKKIILLSFLSFIPYFIQAQQSHTIQTEPKIEEVIVYLDGAEIKNTQTLRLVKGRNTIVFKNLSSSMDEKSVQITTANDIEIFSISSAFKSLSYEEANPAIGIWEDSLALLKDKMDLINNQINAYTTEQKLLAENQKLGGKESGTTIAELVKAADFYRERTLKINNSLTTLTNQLRDVTVHSDRVFVQWNRLRSQVDTIRGEITLVLQSPIDQQTDIQLRYLVTNAKWNASYDLIAADINKPVSIKYNALIYNNTGIDWKNTKLRLSTGDPSLAATRPQLTTWILNYQSAANEGFVQNMSNAKQDMLFELNRIKEDDYSAKITASDLIQVSELAATFTIDKIYTINSNSQPYKINITNQSLNAIYEYITVPKMDMSAFLVAKVTGWEKLNLIDGTANVYFGNTYIGESQIDIGLLSDTLELSLGRDNQVVVKRAKIEDFAATKSISNKKSETLTYEISVRNNKTTPIQIKIQDQIPVSQESDISVETNDISGAELDTPSGRLQWKRQIASGETAKYKIAFTVKYPKNKNISLRKSRVVRTPRFK</sequence>
<evidence type="ECO:0000313" key="4">
    <source>
        <dbReference type="EMBL" id="MDJ1497695.1"/>
    </source>
</evidence>
<dbReference type="RefSeq" id="WP_314003468.1">
    <property type="nucleotide sequence ID" value="NZ_JASJOT010000035.1"/>
</dbReference>
<protein>
    <submittedName>
        <fullName evidence="4">DUF4139 domain-containing protein</fullName>
    </submittedName>
</protein>
<accession>A0ABT7CVF4</accession>
<feature type="domain" description="DUF4140" evidence="3">
    <location>
        <begin position="34"/>
        <end position="132"/>
    </location>
</feature>
<keyword evidence="1" id="KW-0732">Signal</keyword>
<feature type="chain" id="PRO_5047256459" evidence="1">
    <location>
        <begin position="20"/>
        <end position="544"/>
    </location>
</feature>
<dbReference type="Proteomes" id="UP001228581">
    <property type="component" value="Unassembled WGS sequence"/>
</dbReference>